<protein>
    <submittedName>
        <fullName evidence="1">Uncharacterized protein</fullName>
    </submittedName>
</protein>
<evidence type="ECO:0000313" key="1">
    <source>
        <dbReference type="EMBL" id="SNY19026.1"/>
    </source>
</evidence>
<dbReference type="AlphaFoldDB" id="A0A285G924"/>
<organism evidence="1 2">
    <name type="scientific">Orenia metallireducens</name>
    <dbReference type="NCBI Taxonomy" id="1413210"/>
    <lineage>
        <taxon>Bacteria</taxon>
        <taxon>Bacillati</taxon>
        <taxon>Bacillota</taxon>
        <taxon>Clostridia</taxon>
        <taxon>Halanaerobiales</taxon>
        <taxon>Halobacteroidaceae</taxon>
        <taxon>Orenia</taxon>
    </lineage>
</organism>
<name>A0A285G924_9FIRM</name>
<evidence type="ECO:0000313" key="2">
    <source>
        <dbReference type="Proteomes" id="UP000219573"/>
    </source>
</evidence>
<proteinExistence type="predicted"/>
<dbReference type="Proteomes" id="UP000219573">
    <property type="component" value="Unassembled WGS sequence"/>
</dbReference>
<sequence length="54" mass="6709">MKFKNIEGYKWSEDNEFIEFNTKAKLLGMEFNNKFRYTFKNEDKEEIDNFLNRC</sequence>
<keyword evidence="2" id="KW-1185">Reference proteome</keyword>
<gene>
    <name evidence="1" type="ORF">SAMN06265827_10554</name>
</gene>
<reference evidence="2" key="1">
    <citation type="submission" date="2017-09" db="EMBL/GenBank/DDBJ databases">
        <authorList>
            <person name="Varghese N."/>
            <person name="Submissions S."/>
        </authorList>
    </citation>
    <scope>NUCLEOTIDE SEQUENCE [LARGE SCALE GENOMIC DNA]</scope>
    <source>
        <strain evidence="2">MSL47</strain>
    </source>
</reference>
<accession>A0A285G924</accession>
<dbReference type="EMBL" id="OBDZ01000005">
    <property type="protein sequence ID" value="SNY19026.1"/>
    <property type="molecule type" value="Genomic_DNA"/>
</dbReference>